<dbReference type="NCBIfam" id="TIGR00350">
    <property type="entry name" value="lytR_cpsA_psr"/>
    <property type="match status" value="1"/>
</dbReference>
<gene>
    <name evidence="4" type="ORF">ACFPZN_08110</name>
</gene>
<evidence type="ECO:0000256" key="1">
    <source>
        <dbReference type="ARBA" id="ARBA00006068"/>
    </source>
</evidence>
<dbReference type="PANTHER" id="PTHR33392:SF6">
    <property type="entry name" value="POLYISOPRENYL-TEICHOIC ACID--PEPTIDOGLYCAN TEICHOIC ACID TRANSFERASE TAGU"/>
    <property type="match status" value="1"/>
</dbReference>
<dbReference type="InterPro" id="IPR004474">
    <property type="entry name" value="LytR_CpsA_psr"/>
</dbReference>
<organism evidence="4 5">
    <name type="scientific">Actinomadura rugatobispora</name>
    <dbReference type="NCBI Taxonomy" id="1994"/>
    <lineage>
        <taxon>Bacteria</taxon>
        <taxon>Bacillati</taxon>
        <taxon>Actinomycetota</taxon>
        <taxon>Actinomycetes</taxon>
        <taxon>Streptosporangiales</taxon>
        <taxon>Thermomonosporaceae</taxon>
        <taxon>Actinomadura</taxon>
    </lineage>
</organism>
<comment type="caution">
    <text evidence="4">The sequence shown here is derived from an EMBL/GenBank/DDBJ whole genome shotgun (WGS) entry which is preliminary data.</text>
</comment>
<dbReference type="RefSeq" id="WP_378281189.1">
    <property type="nucleotide sequence ID" value="NZ_JBHSON010000008.1"/>
</dbReference>
<dbReference type="PANTHER" id="PTHR33392">
    <property type="entry name" value="POLYISOPRENYL-TEICHOIC ACID--PEPTIDOGLYCAN TEICHOIC ACID TRANSFERASE TAGU"/>
    <property type="match status" value="1"/>
</dbReference>
<dbReference type="EMBL" id="JBHSON010000008">
    <property type="protein sequence ID" value="MFC5745567.1"/>
    <property type="molecule type" value="Genomic_DNA"/>
</dbReference>
<dbReference type="Pfam" id="PF03816">
    <property type="entry name" value="LytR_cpsA_psr"/>
    <property type="match status" value="1"/>
</dbReference>
<dbReference type="Gene3D" id="3.40.630.190">
    <property type="entry name" value="LCP protein"/>
    <property type="match status" value="1"/>
</dbReference>
<keyword evidence="5" id="KW-1185">Reference proteome</keyword>
<proteinExistence type="inferred from homology"/>
<reference evidence="5" key="1">
    <citation type="journal article" date="2019" name="Int. J. Syst. Evol. Microbiol.">
        <title>The Global Catalogue of Microorganisms (GCM) 10K type strain sequencing project: providing services to taxonomists for standard genome sequencing and annotation.</title>
        <authorList>
            <consortium name="The Broad Institute Genomics Platform"/>
            <consortium name="The Broad Institute Genome Sequencing Center for Infectious Disease"/>
            <person name="Wu L."/>
            <person name="Ma J."/>
        </authorList>
    </citation>
    <scope>NUCLEOTIDE SEQUENCE [LARGE SCALE GENOMIC DNA]</scope>
    <source>
        <strain evidence="5">KCTC 42087</strain>
    </source>
</reference>
<protein>
    <submittedName>
        <fullName evidence="4">LCP family protein</fullName>
    </submittedName>
</protein>
<feature type="transmembrane region" description="Helical" evidence="2">
    <location>
        <begin position="20"/>
        <end position="41"/>
    </location>
</feature>
<keyword evidence="2" id="KW-1133">Transmembrane helix</keyword>
<evidence type="ECO:0000313" key="4">
    <source>
        <dbReference type="EMBL" id="MFC5745567.1"/>
    </source>
</evidence>
<accession>A0ABW0ZSC1</accession>
<keyword evidence="2" id="KW-0472">Membrane</keyword>
<evidence type="ECO:0000313" key="5">
    <source>
        <dbReference type="Proteomes" id="UP001596074"/>
    </source>
</evidence>
<dbReference type="Proteomes" id="UP001596074">
    <property type="component" value="Unassembled WGS sequence"/>
</dbReference>
<sequence>MGRPAFRGGGWRRGGRGLRLLAGFVIAGMLLGAAAVALTGWRTGTYDRDIQRLRNALPPDSRQRPPPDPGQNWLLIGSDLRGVPAERKWRPGGGARADTIMLLHMPETGGRAYVISIPRDLWTGVPGRDRSKINEAFAHGGSRLLAETVESLAGVRIDHVAAVDFTGFKTMTDALGGVEIHLDAPIHDPSNGWSWPAGRNELDGDEALRFVRERKGLSGSDLDRVRRQHAFLMALAEKAAGSGTLTSPFKLDAFLSAASRSLALDSGTEFGTLRSLAVRLARIGPERVSFVTLPTGGSGWIGDQNVLLPDEEAADGLFDALREGRLDGHIDRHDLETDIDRVN</sequence>
<feature type="domain" description="Cell envelope-related transcriptional attenuator" evidence="3">
    <location>
        <begin position="96"/>
        <end position="239"/>
    </location>
</feature>
<comment type="similarity">
    <text evidence="1">Belongs to the LytR/CpsA/Psr (LCP) family.</text>
</comment>
<evidence type="ECO:0000256" key="2">
    <source>
        <dbReference type="SAM" id="Phobius"/>
    </source>
</evidence>
<name>A0ABW0ZSC1_9ACTN</name>
<keyword evidence="2" id="KW-0812">Transmembrane</keyword>
<dbReference type="InterPro" id="IPR050922">
    <property type="entry name" value="LytR/CpsA/Psr_CW_biosynth"/>
</dbReference>
<evidence type="ECO:0000259" key="3">
    <source>
        <dbReference type="Pfam" id="PF03816"/>
    </source>
</evidence>